<feature type="non-terminal residue" evidence="4">
    <location>
        <position position="189"/>
    </location>
</feature>
<gene>
    <name evidence="4" type="ORF">UJA718_LOCUS37352</name>
</gene>
<reference evidence="4" key="1">
    <citation type="submission" date="2021-02" db="EMBL/GenBank/DDBJ databases">
        <authorList>
            <person name="Nowell W R."/>
        </authorList>
    </citation>
    <scope>NUCLEOTIDE SEQUENCE</scope>
</reference>
<feature type="domain" description="Pre-mRNA-splicing helicase BRR2-like plug" evidence="3">
    <location>
        <begin position="2"/>
        <end position="39"/>
    </location>
</feature>
<feature type="domain" description="Brr2 N-terminal helicase PWI" evidence="2">
    <location>
        <begin position="122"/>
        <end position="188"/>
    </location>
</feature>
<feature type="compositionally biased region" description="Acidic residues" evidence="1">
    <location>
        <begin position="68"/>
        <end position="94"/>
    </location>
</feature>
<sequence>EVLIVLKNDKLRDKDRKSEIETLLSTKIPDQRFAFVVNLGKKITDWTTDDKNGKEDEEIDETYGVNVEFEDSGDEDEGDENEVHEDEDGDLSEGEEAKMDYTIQEKNLNKASANDNFTRPSKALQPHSIDAFWLQRNLSKVYPEATDAKLKAQELLEILKTASDDRELENQLVTLLGYDQFDFIKTLRT</sequence>
<comment type="caution">
    <text evidence="4">The sequence shown here is derived from an EMBL/GenBank/DDBJ whole genome shotgun (WGS) entry which is preliminary data.</text>
</comment>
<evidence type="ECO:0000259" key="3">
    <source>
        <dbReference type="Pfam" id="PF21188"/>
    </source>
</evidence>
<evidence type="ECO:0000259" key="2">
    <source>
        <dbReference type="Pfam" id="PF18149"/>
    </source>
</evidence>
<organism evidence="4 5">
    <name type="scientific">Rotaria socialis</name>
    <dbReference type="NCBI Taxonomy" id="392032"/>
    <lineage>
        <taxon>Eukaryota</taxon>
        <taxon>Metazoa</taxon>
        <taxon>Spiralia</taxon>
        <taxon>Gnathifera</taxon>
        <taxon>Rotifera</taxon>
        <taxon>Eurotatoria</taxon>
        <taxon>Bdelloidea</taxon>
        <taxon>Philodinida</taxon>
        <taxon>Philodinidae</taxon>
        <taxon>Rotaria</taxon>
    </lineage>
</organism>
<keyword evidence="5" id="KW-1185">Reference proteome</keyword>
<dbReference type="Pfam" id="PF21188">
    <property type="entry name" value="BRR2_plug"/>
    <property type="match status" value="1"/>
</dbReference>
<dbReference type="InterPro" id="IPR041094">
    <property type="entry name" value="Brr2_helicase_PWI"/>
</dbReference>
<proteinExistence type="predicted"/>
<evidence type="ECO:0000313" key="5">
    <source>
        <dbReference type="Proteomes" id="UP000663873"/>
    </source>
</evidence>
<name>A0A821JLF0_9BILA</name>
<feature type="non-terminal residue" evidence="4">
    <location>
        <position position="1"/>
    </location>
</feature>
<dbReference type="EMBL" id="CAJOBP010037017">
    <property type="protein sequence ID" value="CAF4723002.1"/>
    <property type="molecule type" value="Genomic_DNA"/>
</dbReference>
<evidence type="ECO:0000313" key="4">
    <source>
        <dbReference type="EMBL" id="CAF4723002.1"/>
    </source>
</evidence>
<accession>A0A821JLF0</accession>
<protein>
    <submittedName>
        <fullName evidence="4">Uncharacterized protein</fullName>
    </submittedName>
</protein>
<dbReference type="AlphaFoldDB" id="A0A821JLF0"/>
<evidence type="ECO:0000256" key="1">
    <source>
        <dbReference type="SAM" id="MobiDB-lite"/>
    </source>
</evidence>
<dbReference type="Proteomes" id="UP000663873">
    <property type="component" value="Unassembled WGS sequence"/>
</dbReference>
<dbReference type="InterPro" id="IPR048863">
    <property type="entry name" value="BRR2_plug"/>
</dbReference>
<dbReference type="Pfam" id="PF18149">
    <property type="entry name" value="Helicase_PWI"/>
    <property type="match status" value="1"/>
</dbReference>
<feature type="region of interest" description="Disordered" evidence="1">
    <location>
        <begin position="47"/>
        <end position="95"/>
    </location>
</feature>